<dbReference type="InterPro" id="IPR036271">
    <property type="entry name" value="Tet_transcr_reg_TetR-rel_C_sf"/>
</dbReference>
<protein>
    <submittedName>
        <fullName evidence="4">TetR family transcriptional regulator</fullName>
    </submittedName>
</protein>
<feature type="DNA-binding region" description="H-T-H motif" evidence="2">
    <location>
        <begin position="29"/>
        <end position="48"/>
    </location>
</feature>
<dbReference type="InterPro" id="IPR009057">
    <property type="entry name" value="Homeodomain-like_sf"/>
</dbReference>
<feature type="domain" description="HTH tetR-type" evidence="3">
    <location>
        <begin position="6"/>
        <end position="66"/>
    </location>
</feature>
<dbReference type="GO" id="GO:0000976">
    <property type="term" value="F:transcription cis-regulatory region binding"/>
    <property type="evidence" value="ECO:0007669"/>
    <property type="project" value="TreeGrafter"/>
</dbReference>
<reference evidence="4 5" key="1">
    <citation type="submission" date="2019-06" db="EMBL/GenBank/DDBJ databases">
        <title>Sequencing the genomes of 1000 actinobacteria strains.</title>
        <authorList>
            <person name="Klenk H.-P."/>
        </authorList>
    </citation>
    <scope>NUCLEOTIDE SEQUENCE [LARGE SCALE GENOMIC DNA]</scope>
    <source>
        <strain evidence="4 5">DSM 45511</strain>
    </source>
</reference>
<dbReference type="AlphaFoldDB" id="A0A543FYW7"/>
<dbReference type="PANTHER" id="PTHR30055:SF237">
    <property type="entry name" value="TRANSCRIPTIONAL REPRESSOR MCE3R"/>
    <property type="match status" value="1"/>
</dbReference>
<dbReference type="SUPFAM" id="SSF46689">
    <property type="entry name" value="Homeodomain-like"/>
    <property type="match status" value="1"/>
</dbReference>
<organism evidence="4 5">
    <name type="scientific">Pseudonocardia cypriaca</name>
    <dbReference type="NCBI Taxonomy" id="882449"/>
    <lineage>
        <taxon>Bacteria</taxon>
        <taxon>Bacillati</taxon>
        <taxon>Actinomycetota</taxon>
        <taxon>Actinomycetes</taxon>
        <taxon>Pseudonocardiales</taxon>
        <taxon>Pseudonocardiaceae</taxon>
        <taxon>Pseudonocardia</taxon>
    </lineage>
</organism>
<proteinExistence type="predicted"/>
<sequence>MPVRKRLTAGDWTSAALAALARGGVAAVAVEPIAASLGTTKGSFYWHFDSRDALLEAALLEWERAETDDVIALVETEPDMLRRLRKLLAVALGTGIEQPGSGVELALQPSADHPLVAPVLARITTRRLDYLAGMFRELGFPPDEARQRSLLAYTAYLGHAQLAHATPDAAPAGDQVPAYVDTVIATLTAR</sequence>
<evidence type="ECO:0000256" key="1">
    <source>
        <dbReference type="ARBA" id="ARBA00023125"/>
    </source>
</evidence>
<gene>
    <name evidence="4" type="ORF">FB388_6280</name>
</gene>
<dbReference type="Proteomes" id="UP000319818">
    <property type="component" value="Unassembled WGS sequence"/>
</dbReference>
<evidence type="ECO:0000313" key="5">
    <source>
        <dbReference type="Proteomes" id="UP000319818"/>
    </source>
</evidence>
<dbReference type="Gene3D" id="1.10.357.10">
    <property type="entry name" value="Tetracycline Repressor, domain 2"/>
    <property type="match status" value="1"/>
</dbReference>
<evidence type="ECO:0000313" key="4">
    <source>
        <dbReference type="EMBL" id="TQM39028.1"/>
    </source>
</evidence>
<keyword evidence="1 2" id="KW-0238">DNA-binding</keyword>
<dbReference type="EMBL" id="VFPH01000002">
    <property type="protein sequence ID" value="TQM39028.1"/>
    <property type="molecule type" value="Genomic_DNA"/>
</dbReference>
<dbReference type="GO" id="GO:0003700">
    <property type="term" value="F:DNA-binding transcription factor activity"/>
    <property type="evidence" value="ECO:0007669"/>
    <property type="project" value="TreeGrafter"/>
</dbReference>
<dbReference type="PROSITE" id="PS50977">
    <property type="entry name" value="HTH_TETR_2"/>
    <property type="match status" value="1"/>
</dbReference>
<dbReference type="InterPro" id="IPR001647">
    <property type="entry name" value="HTH_TetR"/>
</dbReference>
<name>A0A543FYW7_9PSEU</name>
<dbReference type="RefSeq" id="WP_142105749.1">
    <property type="nucleotide sequence ID" value="NZ_VFPH01000002.1"/>
</dbReference>
<evidence type="ECO:0000259" key="3">
    <source>
        <dbReference type="PROSITE" id="PS50977"/>
    </source>
</evidence>
<dbReference type="Pfam" id="PF00440">
    <property type="entry name" value="TetR_N"/>
    <property type="match status" value="1"/>
</dbReference>
<dbReference type="SUPFAM" id="SSF48498">
    <property type="entry name" value="Tetracyclin repressor-like, C-terminal domain"/>
    <property type="match status" value="1"/>
</dbReference>
<accession>A0A543FYW7</accession>
<evidence type="ECO:0000256" key="2">
    <source>
        <dbReference type="PROSITE-ProRule" id="PRU00335"/>
    </source>
</evidence>
<dbReference type="OrthoDB" id="3218408at2"/>
<comment type="caution">
    <text evidence="4">The sequence shown here is derived from an EMBL/GenBank/DDBJ whole genome shotgun (WGS) entry which is preliminary data.</text>
</comment>
<dbReference type="InterPro" id="IPR050109">
    <property type="entry name" value="HTH-type_TetR-like_transc_reg"/>
</dbReference>
<keyword evidence="5" id="KW-1185">Reference proteome</keyword>
<dbReference type="PANTHER" id="PTHR30055">
    <property type="entry name" value="HTH-TYPE TRANSCRIPTIONAL REGULATOR RUTR"/>
    <property type="match status" value="1"/>
</dbReference>